<dbReference type="PANTHER" id="PTHR30272">
    <property type="entry name" value="3-HYDROXYACYL-[ACYL-CARRIER-PROTEIN] DEHYDRATASE"/>
    <property type="match status" value="1"/>
</dbReference>
<organism evidence="3 4">
    <name type="scientific">Catenuloplanes indicus</name>
    <dbReference type="NCBI Taxonomy" id="137267"/>
    <lineage>
        <taxon>Bacteria</taxon>
        <taxon>Bacillati</taxon>
        <taxon>Actinomycetota</taxon>
        <taxon>Actinomycetes</taxon>
        <taxon>Micromonosporales</taxon>
        <taxon>Micromonosporaceae</taxon>
        <taxon>Catenuloplanes</taxon>
    </lineage>
</organism>
<dbReference type="InterPro" id="IPR029069">
    <property type="entry name" value="HotDog_dom_sf"/>
</dbReference>
<evidence type="ECO:0000256" key="1">
    <source>
        <dbReference type="ARBA" id="ARBA00009174"/>
    </source>
</evidence>
<dbReference type="SUPFAM" id="SSF54637">
    <property type="entry name" value="Thioesterase/thiol ester dehydrase-isomerase"/>
    <property type="match status" value="1"/>
</dbReference>
<dbReference type="Pfam" id="PF07977">
    <property type="entry name" value="FabA"/>
    <property type="match status" value="1"/>
</dbReference>
<dbReference type="Gene3D" id="3.10.129.10">
    <property type="entry name" value="Hotdog Thioesterase"/>
    <property type="match status" value="1"/>
</dbReference>
<keyword evidence="4" id="KW-1185">Reference proteome</keyword>
<dbReference type="RefSeq" id="WP_307234864.1">
    <property type="nucleotide sequence ID" value="NZ_JAUSUZ010000001.1"/>
</dbReference>
<dbReference type="PANTHER" id="PTHR30272:SF1">
    <property type="entry name" value="3-HYDROXYACYL-[ACYL-CARRIER-PROTEIN] DEHYDRATASE"/>
    <property type="match status" value="1"/>
</dbReference>
<dbReference type="AlphaFoldDB" id="A0AAE3VUH8"/>
<dbReference type="EC" id="4.2.1.59" evidence="3"/>
<name>A0AAE3VUH8_9ACTN</name>
<comment type="caution">
    <text evidence="3">The sequence shown here is derived from an EMBL/GenBank/DDBJ whole genome shotgun (WGS) entry which is preliminary data.</text>
</comment>
<evidence type="ECO:0000313" key="3">
    <source>
        <dbReference type="EMBL" id="MDQ0363890.1"/>
    </source>
</evidence>
<evidence type="ECO:0000256" key="2">
    <source>
        <dbReference type="ARBA" id="ARBA00023239"/>
    </source>
</evidence>
<comment type="similarity">
    <text evidence="1">Belongs to the thioester dehydratase family. FabZ subfamily.</text>
</comment>
<proteinExistence type="inferred from homology"/>
<protein>
    <submittedName>
        <fullName evidence="3">3-hydroxyacyl-[acyl-carrier-protein] dehydratase</fullName>
        <ecNumber evidence="3">4.2.1.59</ecNumber>
    </submittedName>
</protein>
<gene>
    <name evidence="3" type="ORF">J2S42_000559</name>
</gene>
<dbReference type="EMBL" id="JAUSUZ010000001">
    <property type="protein sequence ID" value="MDQ0363890.1"/>
    <property type="molecule type" value="Genomic_DNA"/>
</dbReference>
<dbReference type="Proteomes" id="UP001240236">
    <property type="component" value="Unassembled WGS sequence"/>
</dbReference>
<reference evidence="3 4" key="1">
    <citation type="submission" date="2023-07" db="EMBL/GenBank/DDBJ databases">
        <title>Sequencing the genomes of 1000 actinobacteria strains.</title>
        <authorList>
            <person name="Klenk H.-P."/>
        </authorList>
    </citation>
    <scope>NUCLEOTIDE SEQUENCE [LARGE SCALE GENOMIC DNA]</scope>
    <source>
        <strain evidence="3 4">DSM 44709</strain>
    </source>
</reference>
<evidence type="ECO:0000313" key="4">
    <source>
        <dbReference type="Proteomes" id="UP001240236"/>
    </source>
</evidence>
<keyword evidence="2 3" id="KW-0456">Lyase</keyword>
<dbReference type="InterPro" id="IPR013114">
    <property type="entry name" value="FabA_FabZ"/>
</dbReference>
<dbReference type="GO" id="GO:0019171">
    <property type="term" value="F:(3R)-hydroxyacyl-[acyl-carrier-protein] dehydratase activity"/>
    <property type="evidence" value="ECO:0007669"/>
    <property type="project" value="UniProtKB-EC"/>
</dbReference>
<sequence length="155" mass="16714">MIGADAIKRIIPHRYPILLVDRVIEVRPGRELTAVKAITVNEPHYRDAADGDHAYPVPLLIESWAQAAVLLAVWEQPNPDVLAGKIELAGAIKDLRVGVPVHPGEVLRHRVRLVRGIGDTAILAGETDADGGRVLTVGHFVVALRDLAELRTGAA</sequence>
<accession>A0AAE3VUH8</accession>